<name>A0A016UZI1_9BILA</name>
<evidence type="ECO:0000256" key="1">
    <source>
        <dbReference type="SAM" id="Phobius"/>
    </source>
</evidence>
<evidence type="ECO:0000313" key="2">
    <source>
        <dbReference type="EMBL" id="EYC20411.1"/>
    </source>
</evidence>
<sequence>MNEELNDSFGWDGVVGAEVLRENQAPESGIRQNQNQIVFQAKSLVCLNMCEVNHSLKIQVQQSDYDHPNLPIVKKKAVLNYQQSQTPAVKRQKSIDHCGAYIDLYLFLLVFFLNETLLSIISKQRKLIYPCGKNPSNCMASENVQRSSMRVSQRLCITFMLILLLIAVMGGINI</sequence>
<gene>
    <name evidence="2" type="primary">Acey_s0022.g610</name>
    <name evidence="2" type="ORF">Y032_0022g610</name>
</gene>
<protein>
    <submittedName>
        <fullName evidence="2">Uncharacterized protein</fullName>
    </submittedName>
</protein>
<evidence type="ECO:0000313" key="3">
    <source>
        <dbReference type="Proteomes" id="UP000024635"/>
    </source>
</evidence>
<keyword evidence="1" id="KW-0472">Membrane</keyword>
<keyword evidence="1" id="KW-1133">Transmembrane helix</keyword>
<organism evidence="2 3">
    <name type="scientific">Ancylostoma ceylanicum</name>
    <dbReference type="NCBI Taxonomy" id="53326"/>
    <lineage>
        <taxon>Eukaryota</taxon>
        <taxon>Metazoa</taxon>
        <taxon>Ecdysozoa</taxon>
        <taxon>Nematoda</taxon>
        <taxon>Chromadorea</taxon>
        <taxon>Rhabditida</taxon>
        <taxon>Rhabditina</taxon>
        <taxon>Rhabditomorpha</taxon>
        <taxon>Strongyloidea</taxon>
        <taxon>Ancylostomatidae</taxon>
        <taxon>Ancylostomatinae</taxon>
        <taxon>Ancylostoma</taxon>
    </lineage>
</organism>
<proteinExistence type="predicted"/>
<reference evidence="3" key="1">
    <citation type="journal article" date="2015" name="Nat. Genet.">
        <title>The genome and transcriptome of the zoonotic hookworm Ancylostoma ceylanicum identify infection-specific gene families.</title>
        <authorList>
            <person name="Schwarz E.M."/>
            <person name="Hu Y."/>
            <person name="Antoshechkin I."/>
            <person name="Miller M.M."/>
            <person name="Sternberg P.W."/>
            <person name="Aroian R.V."/>
        </authorList>
    </citation>
    <scope>NUCLEOTIDE SEQUENCE</scope>
    <source>
        <strain evidence="3">HY135</strain>
    </source>
</reference>
<dbReference type="EMBL" id="JARK01001358">
    <property type="protein sequence ID" value="EYC20411.1"/>
    <property type="molecule type" value="Genomic_DNA"/>
</dbReference>
<keyword evidence="1" id="KW-0812">Transmembrane</keyword>
<comment type="caution">
    <text evidence="2">The sequence shown here is derived from an EMBL/GenBank/DDBJ whole genome shotgun (WGS) entry which is preliminary data.</text>
</comment>
<keyword evidence="3" id="KW-1185">Reference proteome</keyword>
<feature type="transmembrane region" description="Helical" evidence="1">
    <location>
        <begin position="155"/>
        <end position="172"/>
    </location>
</feature>
<feature type="transmembrane region" description="Helical" evidence="1">
    <location>
        <begin position="100"/>
        <end position="121"/>
    </location>
</feature>
<dbReference type="AlphaFoldDB" id="A0A016UZI1"/>
<dbReference type="Proteomes" id="UP000024635">
    <property type="component" value="Unassembled WGS sequence"/>
</dbReference>
<accession>A0A016UZI1</accession>